<evidence type="ECO:0000256" key="10">
    <source>
        <dbReference type="ARBA" id="ARBA00023288"/>
    </source>
</evidence>
<keyword evidence="7" id="KW-0564">Palmitate</keyword>
<evidence type="ECO:0000256" key="4">
    <source>
        <dbReference type="ARBA" id="ARBA00022729"/>
    </source>
</evidence>
<comment type="similarity">
    <text evidence="3">Belongs to the bacteroidetes fimbrillin superfamily. FimA/Mfa1 family.</text>
</comment>
<evidence type="ECO:0000256" key="3">
    <source>
        <dbReference type="ARBA" id="ARBA00006011"/>
    </source>
</evidence>
<dbReference type="AlphaFoldDB" id="A0A4Y8WN45"/>
<dbReference type="GO" id="GO:0009279">
    <property type="term" value="C:cell outer membrane"/>
    <property type="evidence" value="ECO:0007669"/>
    <property type="project" value="UniProtKB-SubCell"/>
</dbReference>
<evidence type="ECO:0000256" key="7">
    <source>
        <dbReference type="ARBA" id="ARBA00023139"/>
    </source>
</evidence>
<dbReference type="Proteomes" id="UP000297225">
    <property type="component" value="Unassembled WGS sequence"/>
</dbReference>
<dbReference type="PROSITE" id="PS51257">
    <property type="entry name" value="PROKAR_LIPOPROTEIN"/>
    <property type="match status" value="1"/>
</dbReference>
<comment type="subcellular location">
    <subcellularLocation>
        <location evidence="1">Cell outer membrane</location>
    </subcellularLocation>
    <subcellularLocation>
        <location evidence="2">Fimbrium</location>
    </subcellularLocation>
</comment>
<evidence type="ECO:0000256" key="5">
    <source>
        <dbReference type="ARBA" id="ARBA00023026"/>
    </source>
</evidence>
<dbReference type="InterPro" id="IPR029141">
    <property type="entry name" value="FimA_N"/>
</dbReference>
<feature type="domain" description="Major fimbrial subunit protein N-terminal" evidence="11">
    <location>
        <begin position="52"/>
        <end position="159"/>
    </location>
</feature>
<dbReference type="GO" id="GO:0009289">
    <property type="term" value="C:pilus"/>
    <property type="evidence" value="ECO:0007669"/>
    <property type="project" value="UniProtKB-SubCell"/>
</dbReference>
<accession>A0A4Y8WN45</accession>
<organism evidence="12 13">
    <name type="scientific">Porphyromonas levii</name>
    <dbReference type="NCBI Taxonomy" id="28114"/>
    <lineage>
        <taxon>Bacteria</taxon>
        <taxon>Pseudomonadati</taxon>
        <taxon>Bacteroidota</taxon>
        <taxon>Bacteroidia</taxon>
        <taxon>Bacteroidales</taxon>
        <taxon>Porphyromonadaceae</taxon>
        <taxon>Porphyromonas</taxon>
    </lineage>
</organism>
<evidence type="ECO:0000256" key="1">
    <source>
        <dbReference type="ARBA" id="ARBA00004442"/>
    </source>
</evidence>
<evidence type="ECO:0000256" key="9">
    <source>
        <dbReference type="ARBA" id="ARBA00023263"/>
    </source>
</evidence>
<name>A0A4Y8WN45_9PORP</name>
<comment type="caution">
    <text evidence="12">The sequence shown here is derived from an EMBL/GenBank/DDBJ whole genome shotgun (WGS) entry which is preliminary data.</text>
</comment>
<reference evidence="12 13" key="1">
    <citation type="submission" date="2019-03" db="EMBL/GenBank/DDBJ databases">
        <title>Porphyromonas levii Isolated from the Uterus of Dairy Cows.</title>
        <authorList>
            <person name="Francis A.M."/>
        </authorList>
    </citation>
    <scope>NUCLEOTIDE SEQUENCE [LARGE SCALE GENOMIC DNA]</scope>
    <source>
        <strain evidence="12 13">AF5678</strain>
    </source>
</reference>
<keyword evidence="4" id="KW-0732">Signal</keyword>
<dbReference type="EMBL" id="SPNC01000144">
    <property type="protein sequence ID" value="TFH94303.1"/>
    <property type="molecule type" value="Genomic_DNA"/>
</dbReference>
<keyword evidence="5" id="KW-0843">Virulence</keyword>
<evidence type="ECO:0000313" key="13">
    <source>
        <dbReference type="Proteomes" id="UP000297225"/>
    </source>
</evidence>
<protein>
    <recommendedName>
        <fullName evidence="11">Major fimbrial subunit protein N-terminal domain-containing protein</fullName>
    </recommendedName>
</protein>
<keyword evidence="6" id="KW-0472">Membrane</keyword>
<evidence type="ECO:0000256" key="2">
    <source>
        <dbReference type="ARBA" id="ARBA00004561"/>
    </source>
</evidence>
<evidence type="ECO:0000256" key="8">
    <source>
        <dbReference type="ARBA" id="ARBA00023237"/>
    </source>
</evidence>
<evidence type="ECO:0000256" key="6">
    <source>
        <dbReference type="ARBA" id="ARBA00023136"/>
    </source>
</evidence>
<sequence>MMKKRIFLYTLAVFVCAIGLGSCIYDSGEVENGCSTYMSAVLRDGYVRMRAQVDHSINADAQEFEDRVNTLAMLVFPSGRMERTAYHYATASAVTATIPATKVTPGDNDIYFFANVTEADVKGLTLRSEVEEYLQKKIDFPAALNKAATATLGFPMSRVYYGQNIPKGYTSDKPYKWEPNKAGGGDLKPVSLFGTDLIQGKVGLVRACAKITIDIKGEGRLGVVKVEYLHAVKQYSMKQLKARAFSDSEIGTLELFSSTSAALEKPLVAYVPESLFDTSDSSAAPKWDTATDRGQNGVNYIMITMKSGKVFTVPVVHDGPTSNYIEYAKGASANYNVVRNNHYQYSISVPQDEKEKEIEVGYKVMPWNLIQSEMSYKRPKYSFKLYLVPKGTKFEEVKKESSISVDQITKDVELTSDKELIATFSIEQPRGAIWVASITNGLYFKLEGEGGGVVEGSDIVGSYSNKVYTMRIKPLEKFDKEPRYTQFFIVVDGKELDLSVPDSGNCRYIGEGANNRWKIKQVLTL</sequence>
<evidence type="ECO:0000313" key="12">
    <source>
        <dbReference type="EMBL" id="TFH94303.1"/>
    </source>
</evidence>
<keyword evidence="10" id="KW-0449">Lipoprotein</keyword>
<keyword evidence="9" id="KW-0281">Fimbrium</keyword>
<evidence type="ECO:0000259" key="11">
    <source>
        <dbReference type="Pfam" id="PF06321"/>
    </source>
</evidence>
<dbReference type="Pfam" id="PF06321">
    <property type="entry name" value="P_gingi_FimA"/>
    <property type="match status" value="1"/>
</dbReference>
<proteinExistence type="inferred from homology"/>
<keyword evidence="13" id="KW-1185">Reference proteome</keyword>
<keyword evidence="8" id="KW-0998">Cell outer membrane</keyword>
<gene>
    <name evidence="12" type="ORF">E4P47_08080</name>
</gene>